<evidence type="ECO:0000256" key="7">
    <source>
        <dbReference type="ARBA" id="ARBA00023136"/>
    </source>
</evidence>
<evidence type="ECO:0000313" key="11">
    <source>
        <dbReference type="Proteomes" id="UP000199520"/>
    </source>
</evidence>
<evidence type="ECO:0000256" key="4">
    <source>
        <dbReference type="ARBA" id="ARBA00022475"/>
    </source>
</evidence>
<feature type="transmembrane region" description="Helical" evidence="8">
    <location>
        <begin position="49"/>
        <end position="73"/>
    </location>
</feature>
<keyword evidence="5 8" id="KW-0812">Transmembrane</keyword>
<dbReference type="SUPFAM" id="SSF103473">
    <property type="entry name" value="MFS general substrate transporter"/>
    <property type="match status" value="1"/>
</dbReference>
<feature type="transmembrane region" description="Helical" evidence="8">
    <location>
        <begin position="80"/>
        <end position="98"/>
    </location>
</feature>
<dbReference type="InterPro" id="IPR020846">
    <property type="entry name" value="MFS_dom"/>
</dbReference>
<feature type="transmembrane region" description="Helical" evidence="8">
    <location>
        <begin position="341"/>
        <end position="364"/>
    </location>
</feature>
<evidence type="ECO:0000256" key="8">
    <source>
        <dbReference type="SAM" id="Phobius"/>
    </source>
</evidence>
<name>A0A1I4GLE5_9FIRM</name>
<dbReference type="PROSITE" id="PS50850">
    <property type="entry name" value="MFS"/>
    <property type="match status" value="1"/>
</dbReference>
<feature type="transmembrane region" description="Helical" evidence="8">
    <location>
        <begin position="251"/>
        <end position="272"/>
    </location>
</feature>
<keyword evidence="4" id="KW-1003">Cell membrane</keyword>
<feature type="transmembrane region" description="Helical" evidence="8">
    <location>
        <begin position="139"/>
        <end position="158"/>
    </location>
</feature>
<evidence type="ECO:0000256" key="5">
    <source>
        <dbReference type="ARBA" id="ARBA00022692"/>
    </source>
</evidence>
<dbReference type="GO" id="GO:0022857">
    <property type="term" value="F:transmembrane transporter activity"/>
    <property type="evidence" value="ECO:0007669"/>
    <property type="project" value="InterPro"/>
</dbReference>
<feature type="transmembrane region" description="Helical" evidence="8">
    <location>
        <begin position="164"/>
        <end position="189"/>
    </location>
</feature>
<keyword evidence="7 8" id="KW-0472">Membrane</keyword>
<comment type="similarity">
    <text evidence="2">Belongs to the major facilitator superfamily.</text>
</comment>
<organism evidence="10 11">
    <name type="scientific">Pelosinus propionicus DSM 13327</name>
    <dbReference type="NCBI Taxonomy" id="1123291"/>
    <lineage>
        <taxon>Bacteria</taxon>
        <taxon>Bacillati</taxon>
        <taxon>Bacillota</taxon>
        <taxon>Negativicutes</taxon>
        <taxon>Selenomonadales</taxon>
        <taxon>Sporomusaceae</taxon>
        <taxon>Pelosinus</taxon>
    </lineage>
</organism>
<keyword evidence="11" id="KW-1185">Reference proteome</keyword>
<gene>
    <name evidence="10" type="ORF">SAMN04490355_100122</name>
</gene>
<evidence type="ECO:0000313" key="10">
    <source>
        <dbReference type="EMBL" id="SFL30894.1"/>
    </source>
</evidence>
<dbReference type="Proteomes" id="UP000199520">
    <property type="component" value="Unassembled WGS sequence"/>
</dbReference>
<feature type="transmembrane region" description="Helical" evidence="8">
    <location>
        <begin position="104"/>
        <end position="127"/>
    </location>
</feature>
<comment type="subcellular location">
    <subcellularLocation>
        <location evidence="1">Cell membrane</location>
        <topology evidence="1">Multi-pass membrane protein</topology>
    </subcellularLocation>
</comment>
<feature type="domain" description="Major facilitator superfamily (MFS) profile" evidence="9">
    <location>
        <begin position="15"/>
        <end position="394"/>
    </location>
</feature>
<evidence type="ECO:0000256" key="2">
    <source>
        <dbReference type="ARBA" id="ARBA00008335"/>
    </source>
</evidence>
<dbReference type="InterPro" id="IPR011701">
    <property type="entry name" value="MFS"/>
</dbReference>
<protein>
    <submittedName>
        <fullName evidence="10">MFS transporter, YNFM family, putative membrane transport protein</fullName>
    </submittedName>
</protein>
<dbReference type="RefSeq" id="WP_175490444.1">
    <property type="nucleotide sequence ID" value="NZ_FOTS01000001.1"/>
</dbReference>
<dbReference type="EMBL" id="FOTS01000001">
    <property type="protein sequence ID" value="SFL30894.1"/>
    <property type="molecule type" value="Genomic_DNA"/>
</dbReference>
<dbReference type="AlphaFoldDB" id="A0A1I4GLE5"/>
<feature type="transmembrane region" description="Helical" evidence="8">
    <location>
        <begin position="219"/>
        <end position="239"/>
    </location>
</feature>
<accession>A0A1I4GLE5</accession>
<feature type="transmembrane region" description="Helical" evidence="8">
    <location>
        <begin position="284"/>
        <end position="302"/>
    </location>
</feature>
<dbReference type="PANTHER" id="PTHR43271">
    <property type="entry name" value="BLL2771 PROTEIN"/>
    <property type="match status" value="1"/>
</dbReference>
<dbReference type="InterPro" id="IPR036259">
    <property type="entry name" value="MFS_trans_sf"/>
</dbReference>
<keyword evidence="3" id="KW-0813">Transport</keyword>
<evidence type="ECO:0000256" key="3">
    <source>
        <dbReference type="ARBA" id="ARBA00022448"/>
    </source>
</evidence>
<sequence length="405" mass="44474">MKTYIQKNSTAYWRGISAMFLGSFVTFALLYCMQPLIPVFSEEFHIAPAYASLSISLTTGIMAFFMLLVSWFSDARGRKIVMAISLSVSAILGLIIAFCNNFSVLLILRILQGIMLAGFPAIAMAYVNEEFDPKIVGMVMGIYISGNSVGGLAGRIMVSTLADFSTWHIAVAGISTIGLLLSIWFWIALPKSKNFSPKKRDLREMLTAFTKKLQNIELLMLYSISFLIMGGFVTLYNYIGYSLMAPPYNLSQTLVGCIFIVYLIGTFSSTFMGKLADSNGSSKVLCLSITIMLLGCLITVNGSLSIKILGVALFTFGFFGSHSVASSWVGKCARSDKAQAASLYLLFFYLGASTIGTIGGKFLLWYEWEGVVSVIALALVLALVFSGILLLREMRYKENLIRMEI</sequence>
<dbReference type="CDD" id="cd17324">
    <property type="entry name" value="MFS_NepI_like"/>
    <property type="match status" value="1"/>
</dbReference>
<evidence type="ECO:0000256" key="1">
    <source>
        <dbReference type="ARBA" id="ARBA00004651"/>
    </source>
</evidence>
<dbReference type="STRING" id="1123291.SAMN04490355_100122"/>
<reference evidence="11" key="1">
    <citation type="submission" date="2016-10" db="EMBL/GenBank/DDBJ databases">
        <authorList>
            <person name="Varghese N."/>
            <person name="Submissions S."/>
        </authorList>
    </citation>
    <scope>NUCLEOTIDE SEQUENCE [LARGE SCALE GENOMIC DNA]</scope>
    <source>
        <strain evidence="11">DSM 13327</strain>
    </source>
</reference>
<feature type="transmembrane region" description="Helical" evidence="8">
    <location>
        <begin position="370"/>
        <end position="391"/>
    </location>
</feature>
<evidence type="ECO:0000259" key="9">
    <source>
        <dbReference type="PROSITE" id="PS50850"/>
    </source>
</evidence>
<feature type="transmembrane region" description="Helical" evidence="8">
    <location>
        <begin position="12"/>
        <end position="37"/>
    </location>
</feature>
<proteinExistence type="inferred from homology"/>
<feature type="transmembrane region" description="Helical" evidence="8">
    <location>
        <begin position="308"/>
        <end position="329"/>
    </location>
</feature>
<keyword evidence="6 8" id="KW-1133">Transmembrane helix</keyword>
<dbReference type="Gene3D" id="1.20.1250.20">
    <property type="entry name" value="MFS general substrate transporter like domains"/>
    <property type="match status" value="1"/>
</dbReference>
<dbReference type="Pfam" id="PF07690">
    <property type="entry name" value="MFS_1"/>
    <property type="match status" value="1"/>
</dbReference>
<dbReference type="GO" id="GO:0005886">
    <property type="term" value="C:plasma membrane"/>
    <property type="evidence" value="ECO:0007669"/>
    <property type="project" value="UniProtKB-SubCell"/>
</dbReference>
<evidence type="ECO:0000256" key="6">
    <source>
        <dbReference type="ARBA" id="ARBA00022989"/>
    </source>
</evidence>
<dbReference type="PANTHER" id="PTHR43271:SF1">
    <property type="entry name" value="INNER MEMBRANE TRANSPORT PROTEIN YNFM"/>
    <property type="match status" value="1"/>
</dbReference>